<reference evidence="2" key="1">
    <citation type="journal article" date="2019" name="Environ. Microbiol.">
        <title>Fungal ecological strategies reflected in gene transcription - a case study of two litter decomposers.</title>
        <authorList>
            <person name="Barbi F."/>
            <person name="Kohler A."/>
            <person name="Barry K."/>
            <person name="Baskaran P."/>
            <person name="Daum C."/>
            <person name="Fauchery L."/>
            <person name="Ihrmark K."/>
            <person name="Kuo A."/>
            <person name="LaButti K."/>
            <person name="Lipzen A."/>
            <person name="Morin E."/>
            <person name="Grigoriev I.V."/>
            <person name="Henrissat B."/>
            <person name="Lindahl B."/>
            <person name="Martin F."/>
        </authorList>
    </citation>
    <scope>NUCLEOTIDE SEQUENCE</scope>
    <source>
        <strain evidence="2">JB14</strain>
    </source>
</reference>
<evidence type="ECO:0000313" key="2">
    <source>
        <dbReference type="EMBL" id="KAE9389097.1"/>
    </source>
</evidence>
<evidence type="ECO:0008006" key="4">
    <source>
        <dbReference type="Google" id="ProtNLM"/>
    </source>
</evidence>
<sequence length="203" mass="23745">MARRDFATRRIMTTAARIKKRLTRKLQDSEDDRVYMEVLMDLDDEQSDSDGNAPMQSAEPPEAGDIWEDEEDEEDEELLYFRAKDAAQNFSELKDYQTRKQKTVIDQDQWNDKMPDLVDAFLDHVYCRNSGRVYEGVVRERHVILVWSTYEHATYEIPVFNSDRLNNASYIRSGFLPFNPLVNRSLVSLQTVELCKSMAAFLK</sequence>
<dbReference type="OrthoDB" id="3251205at2759"/>
<keyword evidence="3" id="KW-1185">Reference proteome</keyword>
<evidence type="ECO:0000313" key="3">
    <source>
        <dbReference type="Proteomes" id="UP000799118"/>
    </source>
</evidence>
<name>A0A6A4GVK1_9AGAR</name>
<dbReference type="AlphaFoldDB" id="A0A6A4GVK1"/>
<organism evidence="2 3">
    <name type="scientific">Gymnopus androsaceus JB14</name>
    <dbReference type="NCBI Taxonomy" id="1447944"/>
    <lineage>
        <taxon>Eukaryota</taxon>
        <taxon>Fungi</taxon>
        <taxon>Dikarya</taxon>
        <taxon>Basidiomycota</taxon>
        <taxon>Agaricomycotina</taxon>
        <taxon>Agaricomycetes</taxon>
        <taxon>Agaricomycetidae</taxon>
        <taxon>Agaricales</taxon>
        <taxon>Marasmiineae</taxon>
        <taxon>Omphalotaceae</taxon>
        <taxon>Gymnopus</taxon>
    </lineage>
</organism>
<dbReference type="EMBL" id="ML769712">
    <property type="protein sequence ID" value="KAE9389097.1"/>
    <property type="molecule type" value="Genomic_DNA"/>
</dbReference>
<dbReference type="Proteomes" id="UP000799118">
    <property type="component" value="Unassembled WGS sequence"/>
</dbReference>
<feature type="region of interest" description="Disordered" evidence="1">
    <location>
        <begin position="39"/>
        <end position="70"/>
    </location>
</feature>
<accession>A0A6A4GVK1</accession>
<evidence type="ECO:0000256" key="1">
    <source>
        <dbReference type="SAM" id="MobiDB-lite"/>
    </source>
</evidence>
<proteinExistence type="predicted"/>
<protein>
    <recommendedName>
        <fullName evidence="4">PiggyBac transposable element-derived protein domain-containing protein</fullName>
    </recommendedName>
</protein>
<gene>
    <name evidence="2" type="ORF">BT96DRAFT_1003578</name>
</gene>